<evidence type="ECO:0000313" key="2">
    <source>
        <dbReference type="EMBL" id="WOL16639.1"/>
    </source>
</evidence>
<evidence type="ECO:0000256" key="1">
    <source>
        <dbReference type="SAM" id="Phobius"/>
    </source>
</evidence>
<keyword evidence="1" id="KW-0472">Membrane</keyword>
<organism evidence="2 3">
    <name type="scientific">Canna indica</name>
    <name type="common">Indian-shot</name>
    <dbReference type="NCBI Taxonomy" id="4628"/>
    <lineage>
        <taxon>Eukaryota</taxon>
        <taxon>Viridiplantae</taxon>
        <taxon>Streptophyta</taxon>
        <taxon>Embryophyta</taxon>
        <taxon>Tracheophyta</taxon>
        <taxon>Spermatophyta</taxon>
        <taxon>Magnoliopsida</taxon>
        <taxon>Liliopsida</taxon>
        <taxon>Zingiberales</taxon>
        <taxon>Cannaceae</taxon>
        <taxon>Canna</taxon>
    </lineage>
</organism>
<proteinExistence type="predicted"/>
<name>A0AAQ3KXM9_9LILI</name>
<dbReference type="EMBL" id="CP136897">
    <property type="protein sequence ID" value="WOL16639.1"/>
    <property type="molecule type" value="Genomic_DNA"/>
</dbReference>
<reference evidence="2 3" key="1">
    <citation type="submission" date="2023-10" db="EMBL/GenBank/DDBJ databases">
        <title>Chromosome-scale genome assembly provides insights into flower coloration mechanisms of Canna indica.</title>
        <authorList>
            <person name="Li C."/>
        </authorList>
    </citation>
    <scope>NUCLEOTIDE SEQUENCE [LARGE SCALE GENOMIC DNA]</scope>
    <source>
        <tissue evidence="2">Flower</tissue>
    </source>
</reference>
<gene>
    <name evidence="2" type="ORF">Cni_G25427</name>
</gene>
<keyword evidence="1" id="KW-0812">Transmembrane</keyword>
<evidence type="ECO:0000313" key="3">
    <source>
        <dbReference type="Proteomes" id="UP001327560"/>
    </source>
</evidence>
<keyword evidence="3" id="KW-1185">Reference proteome</keyword>
<protein>
    <submittedName>
        <fullName evidence="2">UDP-glucuronate:xylan alpha-glucuronosyltransferase 1 isoform X1</fullName>
    </submittedName>
</protein>
<feature type="transmembrane region" description="Helical" evidence="1">
    <location>
        <begin position="152"/>
        <end position="171"/>
    </location>
</feature>
<dbReference type="Proteomes" id="UP001327560">
    <property type="component" value="Chromosome 8"/>
</dbReference>
<sequence length="181" mass="20911">MTPKSDSGSRHNHKQISPCWSRDVARLHLQLSAAKLTKTSSSSSSRYKQVHVLFVTECLPIPNLFTCKHLVRHEGNLWLYKPESSTLQEKLQLPLGSCKLAIPFKAKAKKLPLERLEGCGVDEEELEEDDINQEKAARRRWHRLTTWSIEGYGIKMFLLNLILLLDPVWLLDLNKFFNDLF</sequence>
<keyword evidence="1" id="KW-1133">Transmembrane helix</keyword>
<accession>A0AAQ3KXM9</accession>
<dbReference type="AlphaFoldDB" id="A0AAQ3KXM9"/>